<protein>
    <submittedName>
        <fullName evidence="1">Protein multipolar spindle 1 isoform X1</fullName>
    </submittedName>
</protein>
<gene>
    <name evidence="1" type="ORF">Tci_649953</name>
</gene>
<accession>A0A699KAQ5</accession>
<sequence length="124" mass="13820">TRQRRYKGVSKAVAVQEVKATALVGRDRYIKGYEVEGHQKHRKLAEGHVEVGRLLTLYQACIHDFMFYGHSLIDSIKNITSHGKITNSVEGNIGSLSLLLVRKMCTTLQGDGAGEVHTDTQFHV</sequence>
<dbReference type="AlphaFoldDB" id="A0A699KAQ5"/>
<reference evidence="1" key="1">
    <citation type="journal article" date="2019" name="Sci. Rep.">
        <title>Draft genome of Tanacetum cinerariifolium, the natural source of mosquito coil.</title>
        <authorList>
            <person name="Yamashiro T."/>
            <person name="Shiraishi A."/>
            <person name="Satake H."/>
            <person name="Nakayama K."/>
        </authorList>
    </citation>
    <scope>NUCLEOTIDE SEQUENCE</scope>
</reference>
<dbReference type="EMBL" id="BKCJ010486417">
    <property type="protein sequence ID" value="GFA77981.1"/>
    <property type="molecule type" value="Genomic_DNA"/>
</dbReference>
<organism evidence="1">
    <name type="scientific">Tanacetum cinerariifolium</name>
    <name type="common">Dalmatian daisy</name>
    <name type="synonym">Chrysanthemum cinerariifolium</name>
    <dbReference type="NCBI Taxonomy" id="118510"/>
    <lineage>
        <taxon>Eukaryota</taxon>
        <taxon>Viridiplantae</taxon>
        <taxon>Streptophyta</taxon>
        <taxon>Embryophyta</taxon>
        <taxon>Tracheophyta</taxon>
        <taxon>Spermatophyta</taxon>
        <taxon>Magnoliopsida</taxon>
        <taxon>eudicotyledons</taxon>
        <taxon>Gunneridae</taxon>
        <taxon>Pentapetalae</taxon>
        <taxon>asterids</taxon>
        <taxon>campanulids</taxon>
        <taxon>Asterales</taxon>
        <taxon>Asteraceae</taxon>
        <taxon>Asteroideae</taxon>
        <taxon>Anthemideae</taxon>
        <taxon>Anthemidinae</taxon>
        <taxon>Tanacetum</taxon>
    </lineage>
</organism>
<proteinExistence type="predicted"/>
<comment type="caution">
    <text evidence="1">The sequence shown here is derived from an EMBL/GenBank/DDBJ whole genome shotgun (WGS) entry which is preliminary data.</text>
</comment>
<evidence type="ECO:0000313" key="1">
    <source>
        <dbReference type="EMBL" id="GFA77981.1"/>
    </source>
</evidence>
<name>A0A699KAQ5_TANCI</name>
<feature type="non-terminal residue" evidence="1">
    <location>
        <position position="1"/>
    </location>
</feature>